<comment type="caution">
    <text evidence="2">The sequence shown here is derived from an EMBL/GenBank/DDBJ whole genome shotgun (WGS) entry which is preliminary data.</text>
</comment>
<dbReference type="Proteomes" id="UP001597467">
    <property type="component" value="Unassembled WGS sequence"/>
</dbReference>
<dbReference type="EMBL" id="JBHULM010000001">
    <property type="protein sequence ID" value="MFD2540878.1"/>
    <property type="molecule type" value="Genomic_DNA"/>
</dbReference>
<keyword evidence="1" id="KW-1133">Transmembrane helix</keyword>
<organism evidence="2 3">
    <name type="scientific">Lacinutrix gracilariae</name>
    <dbReference type="NCBI Taxonomy" id="1747198"/>
    <lineage>
        <taxon>Bacteria</taxon>
        <taxon>Pseudomonadati</taxon>
        <taxon>Bacteroidota</taxon>
        <taxon>Flavobacteriia</taxon>
        <taxon>Flavobacteriales</taxon>
        <taxon>Flavobacteriaceae</taxon>
        <taxon>Lacinutrix</taxon>
    </lineage>
</organism>
<proteinExistence type="predicted"/>
<evidence type="ECO:0000256" key="1">
    <source>
        <dbReference type="SAM" id="Phobius"/>
    </source>
</evidence>
<keyword evidence="1" id="KW-0472">Membrane</keyword>
<reference evidence="3" key="1">
    <citation type="journal article" date="2019" name="Int. J. Syst. Evol. Microbiol.">
        <title>The Global Catalogue of Microorganisms (GCM) 10K type strain sequencing project: providing services to taxonomists for standard genome sequencing and annotation.</title>
        <authorList>
            <consortium name="The Broad Institute Genomics Platform"/>
            <consortium name="The Broad Institute Genome Sequencing Center for Infectious Disease"/>
            <person name="Wu L."/>
            <person name="Ma J."/>
        </authorList>
    </citation>
    <scope>NUCLEOTIDE SEQUENCE [LARGE SCALE GENOMIC DNA]</scope>
    <source>
        <strain evidence="3">KCTC 42808</strain>
    </source>
</reference>
<dbReference type="InterPro" id="IPR004891">
    <property type="entry name" value="Mercury-R_MerC"/>
</dbReference>
<feature type="transmembrane region" description="Helical" evidence="1">
    <location>
        <begin position="72"/>
        <end position="90"/>
    </location>
</feature>
<feature type="transmembrane region" description="Helical" evidence="1">
    <location>
        <begin position="102"/>
        <end position="118"/>
    </location>
</feature>
<evidence type="ECO:0000313" key="2">
    <source>
        <dbReference type="EMBL" id="MFD2540878.1"/>
    </source>
</evidence>
<dbReference type="Pfam" id="PF03203">
    <property type="entry name" value="MerC"/>
    <property type="match status" value="1"/>
</dbReference>
<keyword evidence="3" id="KW-1185">Reference proteome</keyword>
<dbReference type="RefSeq" id="WP_379899997.1">
    <property type="nucleotide sequence ID" value="NZ_JBHULM010000001.1"/>
</dbReference>
<gene>
    <name evidence="2" type="ORF">ACFSSB_00990</name>
</gene>
<keyword evidence="1" id="KW-0812">Transmembrane</keyword>
<dbReference type="PROSITE" id="PS51257">
    <property type="entry name" value="PROKAR_LIPOPROTEIN"/>
    <property type="match status" value="1"/>
</dbReference>
<evidence type="ECO:0000313" key="3">
    <source>
        <dbReference type="Proteomes" id="UP001597467"/>
    </source>
</evidence>
<feature type="transmembrane region" description="Helical" evidence="1">
    <location>
        <begin position="44"/>
        <end position="63"/>
    </location>
</feature>
<sequence>MIFTKQKSDEIGVMASGLCLIHCVATPFLFLVQSCSLAGCSETPIWWSVIDYFFLVISFFAIYRSTQTTSSTWIKPALWWSWALLFFIIINEKMTWFSIPEYAVYIPAIALIALHLYNRKYCQCNTNKCCTHEG</sequence>
<accession>A0ABW5JW98</accession>
<feature type="transmembrane region" description="Helical" evidence="1">
    <location>
        <begin position="12"/>
        <end position="32"/>
    </location>
</feature>
<name>A0ABW5JW98_9FLAO</name>
<protein>
    <submittedName>
        <fullName evidence="2">MerC domain-containing protein</fullName>
    </submittedName>
</protein>